<reference evidence="1 2" key="1">
    <citation type="submission" date="2015-12" db="EMBL/GenBank/DDBJ databases">
        <title>Complete genome of Roseateles depolymerans KCTC 42856.</title>
        <authorList>
            <person name="Kim K.M."/>
        </authorList>
    </citation>
    <scope>NUCLEOTIDE SEQUENCE [LARGE SCALE GENOMIC DNA]</scope>
    <source>
        <strain evidence="1 2">KCTC 42856</strain>
    </source>
</reference>
<protein>
    <submittedName>
        <fullName evidence="1">Uncharacterized protein</fullName>
    </submittedName>
</protein>
<sequence>MTADADNDPGSFFALPPFNAETALVQLKRALRDQRTLKERGDSFSFEGQDVLTLEAQGDQLLARLAKRPARSPEWDSRVCRNAADVRKLQDELKRRLLQWQDD</sequence>
<proteinExistence type="predicted"/>
<evidence type="ECO:0000313" key="1">
    <source>
        <dbReference type="EMBL" id="ALV05762.1"/>
    </source>
</evidence>
<dbReference type="RefSeq" id="WP_058934160.1">
    <property type="nucleotide sequence ID" value="NZ_CP013729.1"/>
</dbReference>
<evidence type="ECO:0000313" key="2">
    <source>
        <dbReference type="Proteomes" id="UP000060699"/>
    </source>
</evidence>
<dbReference type="EMBL" id="CP013729">
    <property type="protein sequence ID" value="ALV05762.1"/>
    <property type="molecule type" value="Genomic_DNA"/>
</dbReference>
<keyword evidence="2" id="KW-1185">Reference proteome</keyword>
<dbReference type="Proteomes" id="UP000060699">
    <property type="component" value="Chromosome"/>
</dbReference>
<accession>A0A0U3LH06</accession>
<name>A0A0U3LH06_9BURK</name>
<organism evidence="1 2">
    <name type="scientific">Roseateles depolymerans</name>
    <dbReference type="NCBI Taxonomy" id="76731"/>
    <lineage>
        <taxon>Bacteria</taxon>
        <taxon>Pseudomonadati</taxon>
        <taxon>Pseudomonadota</taxon>
        <taxon>Betaproteobacteria</taxon>
        <taxon>Burkholderiales</taxon>
        <taxon>Sphaerotilaceae</taxon>
        <taxon>Roseateles</taxon>
    </lineage>
</organism>
<dbReference type="OrthoDB" id="9154556at2"/>
<dbReference type="AlphaFoldDB" id="A0A0U3LH06"/>
<dbReference type="KEGG" id="rdp:RD2015_1271"/>
<gene>
    <name evidence="1" type="ORF">RD2015_1271</name>
</gene>